<dbReference type="KEGG" id="ddh:Desde_2447"/>
<keyword evidence="2" id="KW-1185">Reference proteome</keyword>
<evidence type="ECO:0008006" key="3">
    <source>
        <dbReference type="Google" id="ProtNLM"/>
    </source>
</evidence>
<dbReference type="eggNOG" id="ENOG5033C9T">
    <property type="taxonomic scope" value="Bacteria"/>
</dbReference>
<dbReference type="PIRSF" id="PIRSF036698">
    <property type="entry name" value="UCP036698"/>
    <property type="match status" value="1"/>
</dbReference>
<reference evidence="1 2" key="2">
    <citation type="journal article" date="2015" name="J. Bacteriol.">
        <title>Genomic, proteomic, and biochemical analysis of the organohalide respiratory pathway in Desulfitobacterium dehalogenans.</title>
        <authorList>
            <person name="Kruse T."/>
            <person name="van de Pas B.A."/>
            <person name="Atteia A."/>
            <person name="Krab K."/>
            <person name="Hagen W.R."/>
            <person name="Goodwin L."/>
            <person name="Chain P."/>
            <person name="Boeren S."/>
            <person name="Maphosa F."/>
            <person name="Schraa G."/>
            <person name="de Vos W.M."/>
            <person name="van der Oost J."/>
            <person name="Smidt H."/>
            <person name="Stams A.J."/>
        </authorList>
    </citation>
    <scope>NUCLEOTIDE SEQUENCE [LARGE SCALE GENOMIC DNA]</scope>
    <source>
        <strain evidence="2">ATCC 51507 / DSM 9161 / JW/IU-DC1</strain>
    </source>
</reference>
<name>I4A9Z6_DESDJ</name>
<reference evidence="2" key="1">
    <citation type="submission" date="2012-06" db="EMBL/GenBank/DDBJ databases">
        <title>Complete sequence of Desulfitobacterium dehalogenans ATCC 51507.</title>
        <authorList>
            <person name="Lucas S."/>
            <person name="Han J."/>
            <person name="Lapidus A."/>
            <person name="Cheng J.-F."/>
            <person name="Goodwin L."/>
            <person name="Pitluck S."/>
            <person name="Peters L."/>
            <person name="Ovchinnikova G."/>
            <person name="Teshima H."/>
            <person name="Detter J.C."/>
            <person name="Han C."/>
            <person name="Tapia R."/>
            <person name="Land M."/>
            <person name="Hauser L."/>
            <person name="Kyrpides N."/>
            <person name="Ivanova N."/>
            <person name="Pagani I."/>
            <person name="Kruse T."/>
            <person name="de Vos W.M."/>
            <person name="Smidt H."/>
            <person name="Woyke T."/>
        </authorList>
    </citation>
    <scope>NUCLEOTIDE SEQUENCE [LARGE SCALE GENOMIC DNA]</scope>
    <source>
        <strain evidence="2">ATCC 51507 / DSM 9161 / JW/IU-DC1</strain>
    </source>
</reference>
<evidence type="ECO:0000313" key="2">
    <source>
        <dbReference type="Proteomes" id="UP000006053"/>
    </source>
</evidence>
<dbReference type="OrthoDB" id="2382360at2"/>
<evidence type="ECO:0000313" key="1">
    <source>
        <dbReference type="EMBL" id="AFM00781.1"/>
    </source>
</evidence>
<dbReference type="Proteomes" id="UP000006053">
    <property type="component" value="Chromosome"/>
</dbReference>
<dbReference type="Pfam" id="PF14084">
    <property type="entry name" value="DUF4264"/>
    <property type="match status" value="1"/>
</dbReference>
<dbReference type="RefSeq" id="WP_014794264.1">
    <property type="nucleotide sequence ID" value="NC_018017.1"/>
</dbReference>
<gene>
    <name evidence="1" type="ordered locus">Desde_2447</name>
</gene>
<accession>I4A9Z6</accession>
<dbReference type="AlphaFoldDB" id="I4A9Z6"/>
<dbReference type="InterPro" id="IPR012190">
    <property type="entry name" value="UCP036698"/>
</dbReference>
<dbReference type="STRING" id="756499.Desde_2447"/>
<dbReference type="HOGENOM" id="CLU_197380_0_0_9"/>
<proteinExistence type="predicted"/>
<sequence>MDQKTGKIELIGTQKIKVNPELYKVVDFLNKNLKEYNLMFGLSKKENIMTISVYEVE</sequence>
<dbReference type="EMBL" id="CP003348">
    <property type="protein sequence ID" value="AFM00781.1"/>
    <property type="molecule type" value="Genomic_DNA"/>
</dbReference>
<protein>
    <recommendedName>
        <fullName evidence="3">YpmA family protein</fullName>
    </recommendedName>
</protein>
<organism evidence="1 2">
    <name type="scientific">Desulfitobacterium dehalogenans (strain ATCC 51507 / DSM 9161 / JW/IU-DC1)</name>
    <dbReference type="NCBI Taxonomy" id="756499"/>
    <lineage>
        <taxon>Bacteria</taxon>
        <taxon>Bacillati</taxon>
        <taxon>Bacillota</taxon>
        <taxon>Clostridia</taxon>
        <taxon>Eubacteriales</taxon>
        <taxon>Desulfitobacteriaceae</taxon>
        <taxon>Desulfitobacterium</taxon>
    </lineage>
</organism>